<dbReference type="GO" id="GO:0003677">
    <property type="term" value="F:DNA binding"/>
    <property type="evidence" value="ECO:0007669"/>
    <property type="project" value="UniProtKB-KW"/>
</dbReference>
<evidence type="ECO:0000256" key="2">
    <source>
        <dbReference type="ARBA" id="ARBA00023125"/>
    </source>
</evidence>
<dbReference type="Pfam" id="PF01418">
    <property type="entry name" value="HTH_6"/>
    <property type="match status" value="1"/>
</dbReference>
<evidence type="ECO:0000259" key="5">
    <source>
        <dbReference type="PROSITE" id="PS51464"/>
    </source>
</evidence>
<dbReference type="SUPFAM" id="SSF46689">
    <property type="entry name" value="Homeodomain-like"/>
    <property type="match status" value="1"/>
</dbReference>
<dbReference type="EMBL" id="CP013023">
    <property type="protein sequence ID" value="ANF98655.1"/>
    <property type="molecule type" value="Genomic_DNA"/>
</dbReference>
<dbReference type="CDD" id="cd05013">
    <property type="entry name" value="SIS_RpiR"/>
    <property type="match status" value="1"/>
</dbReference>
<dbReference type="InterPro" id="IPR009057">
    <property type="entry name" value="Homeodomain-like_sf"/>
</dbReference>
<dbReference type="STRING" id="1616788.AR543_05825"/>
<dbReference type="OrthoDB" id="3684496at2"/>
<dbReference type="GO" id="GO:0003700">
    <property type="term" value="F:DNA-binding transcription factor activity"/>
    <property type="evidence" value="ECO:0007669"/>
    <property type="project" value="InterPro"/>
</dbReference>
<feature type="domain" description="HTH rpiR-type" evidence="4">
    <location>
        <begin position="1"/>
        <end position="70"/>
    </location>
</feature>
<dbReference type="AlphaFoldDB" id="A0A172ZLX6"/>
<dbReference type="KEGG" id="pbv:AR543_05825"/>
<dbReference type="InterPro" id="IPR000281">
    <property type="entry name" value="HTH_RpiR"/>
</dbReference>
<sequence length="253" mass="28381">MKYMQNLTVQEKHIVEYILRDPQVVFDHTAQEIAGLTFTSASTVVRLCKKLGAQGYPDFQLKLALDDEIRQLSSNRLAARQPSGSLTDHMEWIPAIYDEALIETRRRIDLAVLQPVCDWVQEAVRIDIYGSESNYYTAQQACARWNEIGRSAIAHNSANHHYLSNPHLDASILSFVISHTGRNPAMLEIARTLKEKGRRIVALTGGMDTPLARLCDYTLLTYAAPIGPASKMFSAISAQYLFDVLLVSNWSTP</sequence>
<dbReference type="GO" id="GO:1901135">
    <property type="term" value="P:carbohydrate derivative metabolic process"/>
    <property type="evidence" value="ECO:0007669"/>
    <property type="project" value="InterPro"/>
</dbReference>
<keyword evidence="7" id="KW-1185">Reference proteome</keyword>
<dbReference type="Proteomes" id="UP000078148">
    <property type="component" value="Chromosome"/>
</dbReference>
<dbReference type="Gene3D" id="1.10.10.10">
    <property type="entry name" value="Winged helix-like DNA-binding domain superfamily/Winged helix DNA-binding domain"/>
    <property type="match status" value="1"/>
</dbReference>
<proteinExistence type="predicted"/>
<keyword evidence="3" id="KW-0804">Transcription</keyword>
<accession>A0A172ZLX6</accession>
<name>A0A172ZLX6_9BACL</name>
<dbReference type="SUPFAM" id="SSF53697">
    <property type="entry name" value="SIS domain"/>
    <property type="match status" value="1"/>
</dbReference>
<reference evidence="7" key="1">
    <citation type="submission" date="2015-10" db="EMBL/GenBank/DDBJ databases">
        <title>Genome of Paenibacillus bovis sp. nov.</title>
        <authorList>
            <person name="Wu Z."/>
            <person name="Gao C."/>
            <person name="Liu Z."/>
            <person name="Zheng H."/>
        </authorList>
    </citation>
    <scope>NUCLEOTIDE SEQUENCE [LARGE SCALE GENOMIC DNA]</scope>
    <source>
        <strain evidence="7">BD3526</strain>
    </source>
</reference>
<dbReference type="Pfam" id="PF01380">
    <property type="entry name" value="SIS"/>
    <property type="match status" value="1"/>
</dbReference>
<dbReference type="InterPro" id="IPR001347">
    <property type="entry name" value="SIS_dom"/>
</dbReference>
<evidence type="ECO:0008006" key="8">
    <source>
        <dbReference type="Google" id="ProtNLM"/>
    </source>
</evidence>
<keyword evidence="2" id="KW-0238">DNA-binding</keyword>
<dbReference type="GO" id="GO:0097367">
    <property type="term" value="F:carbohydrate derivative binding"/>
    <property type="evidence" value="ECO:0007669"/>
    <property type="project" value="InterPro"/>
</dbReference>
<evidence type="ECO:0000256" key="1">
    <source>
        <dbReference type="ARBA" id="ARBA00023015"/>
    </source>
</evidence>
<dbReference type="RefSeq" id="WP_064505630.1">
    <property type="nucleotide sequence ID" value="NZ_CP013023.1"/>
</dbReference>
<protein>
    <recommendedName>
        <fullName evidence="8">Transcriptional regulator</fullName>
    </recommendedName>
</protein>
<dbReference type="PROSITE" id="PS51071">
    <property type="entry name" value="HTH_RPIR"/>
    <property type="match status" value="1"/>
</dbReference>
<reference evidence="6 7" key="2">
    <citation type="journal article" date="2016" name="Int. J. Syst. Evol. Microbiol.">
        <title>Paenibacillus bovis sp. nov., isolated from raw yak (Bos grunniens) milk.</title>
        <authorList>
            <person name="Gao C."/>
            <person name="Han J."/>
            <person name="Liu Z."/>
            <person name="Xu X."/>
            <person name="Hang F."/>
            <person name="Wu Z."/>
        </authorList>
    </citation>
    <scope>NUCLEOTIDE SEQUENCE [LARGE SCALE GENOMIC DNA]</scope>
    <source>
        <strain evidence="6 7">BD3526</strain>
    </source>
</reference>
<dbReference type="PANTHER" id="PTHR30514:SF1">
    <property type="entry name" value="HTH-TYPE TRANSCRIPTIONAL REGULATOR HEXR-RELATED"/>
    <property type="match status" value="1"/>
</dbReference>
<feature type="domain" description="SIS" evidence="5">
    <location>
        <begin position="116"/>
        <end position="253"/>
    </location>
</feature>
<dbReference type="InterPro" id="IPR046348">
    <property type="entry name" value="SIS_dom_sf"/>
</dbReference>
<dbReference type="PANTHER" id="PTHR30514">
    <property type="entry name" value="GLUCOKINASE"/>
    <property type="match status" value="1"/>
</dbReference>
<evidence type="ECO:0000259" key="4">
    <source>
        <dbReference type="PROSITE" id="PS51071"/>
    </source>
</evidence>
<evidence type="ECO:0000313" key="6">
    <source>
        <dbReference type="EMBL" id="ANF98655.1"/>
    </source>
</evidence>
<organism evidence="6 7">
    <name type="scientific">Paenibacillus bovis</name>
    <dbReference type="NCBI Taxonomy" id="1616788"/>
    <lineage>
        <taxon>Bacteria</taxon>
        <taxon>Bacillati</taxon>
        <taxon>Bacillota</taxon>
        <taxon>Bacilli</taxon>
        <taxon>Bacillales</taxon>
        <taxon>Paenibacillaceae</taxon>
        <taxon>Paenibacillus</taxon>
    </lineage>
</organism>
<dbReference type="InterPro" id="IPR036388">
    <property type="entry name" value="WH-like_DNA-bd_sf"/>
</dbReference>
<dbReference type="Gene3D" id="3.40.50.10490">
    <property type="entry name" value="Glucose-6-phosphate isomerase like protein, domain 1"/>
    <property type="match status" value="1"/>
</dbReference>
<evidence type="ECO:0000256" key="3">
    <source>
        <dbReference type="ARBA" id="ARBA00023163"/>
    </source>
</evidence>
<keyword evidence="1" id="KW-0805">Transcription regulation</keyword>
<evidence type="ECO:0000313" key="7">
    <source>
        <dbReference type="Proteomes" id="UP000078148"/>
    </source>
</evidence>
<gene>
    <name evidence="6" type="ORF">AR543_05825</name>
</gene>
<dbReference type="InterPro" id="IPR035472">
    <property type="entry name" value="RpiR-like_SIS"/>
</dbReference>
<dbReference type="PROSITE" id="PS51464">
    <property type="entry name" value="SIS"/>
    <property type="match status" value="1"/>
</dbReference>
<dbReference type="InterPro" id="IPR047640">
    <property type="entry name" value="RpiR-like"/>
</dbReference>